<dbReference type="Proteomes" id="UP000183407">
    <property type="component" value="Unassembled WGS sequence"/>
</dbReference>
<sequence>MKGAEQNPTRRSGVLMFSSEILSFLEIIQTVLPLLSGSLGA</sequence>
<dbReference type="AlphaFoldDB" id="A0A1H4Y6Y8"/>
<proteinExistence type="predicted"/>
<keyword evidence="1" id="KW-0472">Membrane</keyword>
<feature type="transmembrane region" description="Helical" evidence="1">
    <location>
        <begin position="12"/>
        <end position="35"/>
    </location>
</feature>
<reference evidence="3" key="1">
    <citation type="submission" date="2016-10" db="EMBL/GenBank/DDBJ databases">
        <authorList>
            <person name="Varghese N."/>
        </authorList>
    </citation>
    <scope>NUCLEOTIDE SEQUENCE [LARGE SCALE GENOMIC DNA]</scope>
    <source>
        <strain evidence="3">DSM 44719</strain>
    </source>
</reference>
<organism evidence="2 3">
    <name type="scientific">Rhodococcus jostii</name>
    <dbReference type="NCBI Taxonomy" id="132919"/>
    <lineage>
        <taxon>Bacteria</taxon>
        <taxon>Bacillati</taxon>
        <taxon>Actinomycetota</taxon>
        <taxon>Actinomycetes</taxon>
        <taxon>Mycobacteriales</taxon>
        <taxon>Nocardiaceae</taxon>
        <taxon>Rhodococcus</taxon>
    </lineage>
</organism>
<protein>
    <submittedName>
        <fullName evidence="2">Uncharacterized protein</fullName>
    </submittedName>
</protein>
<dbReference type="EMBL" id="FNTL01000004">
    <property type="protein sequence ID" value="SED13607.1"/>
    <property type="molecule type" value="Genomic_DNA"/>
</dbReference>
<gene>
    <name evidence="2" type="ORF">SAMN04490220_3601</name>
</gene>
<accession>A0A1H4Y6Y8</accession>
<evidence type="ECO:0000313" key="3">
    <source>
        <dbReference type="Proteomes" id="UP000183407"/>
    </source>
</evidence>
<keyword evidence="1" id="KW-1133">Transmembrane helix</keyword>
<evidence type="ECO:0000256" key="1">
    <source>
        <dbReference type="SAM" id="Phobius"/>
    </source>
</evidence>
<name>A0A1H4Y6Y8_RHOJO</name>
<evidence type="ECO:0000313" key="2">
    <source>
        <dbReference type="EMBL" id="SED13607.1"/>
    </source>
</evidence>
<keyword evidence="1" id="KW-0812">Transmembrane</keyword>